<evidence type="ECO:0000256" key="5">
    <source>
        <dbReference type="ARBA" id="ARBA00023118"/>
    </source>
</evidence>
<keyword evidence="4" id="KW-0694">RNA-binding</keyword>
<comment type="function">
    <text evidence="1">This subunit may be involved in monitoring complementarity of crRNA and target RNA.</text>
</comment>
<evidence type="ECO:0000313" key="8">
    <source>
        <dbReference type="Proteomes" id="UP000240258"/>
    </source>
</evidence>
<evidence type="ECO:0000256" key="2">
    <source>
        <dbReference type="ARBA" id="ARBA00006896"/>
    </source>
</evidence>
<evidence type="ECO:0000256" key="3">
    <source>
        <dbReference type="ARBA" id="ARBA00016118"/>
    </source>
</evidence>
<name>A0ABM6TZ73_FUSMR</name>
<gene>
    <name evidence="7" type="primary">csm2</name>
    <name evidence="7" type="ORF">C4N19_11935</name>
</gene>
<protein>
    <recommendedName>
        <fullName evidence="3">CRISPR system Cms protein Csm2</fullName>
    </recommendedName>
    <alternativeName>
        <fullName evidence="6">CRISPR type III A-associated protein Csm2</fullName>
    </alternativeName>
</protein>
<comment type="similarity">
    <text evidence="2">Belongs to the CRISPR-associated Csm2 family.</text>
</comment>
<dbReference type="Proteomes" id="UP000240258">
    <property type="component" value="Chromosome"/>
</dbReference>
<evidence type="ECO:0000313" key="7">
    <source>
        <dbReference type="EMBL" id="AVQ19760.1"/>
    </source>
</evidence>
<proteinExistence type="inferred from homology"/>
<dbReference type="GeneID" id="62764249"/>
<evidence type="ECO:0000256" key="1">
    <source>
        <dbReference type="ARBA" id="ARBA00003640"/>
    </source>
</evidence>
<accession>A0ABM6TZ73</accession>
<organism evidence="7 8">
    <name type="scientific">Fusobacterium mortiferum ATCC 9817</name>
    <dbReference type="NCBI Taxonomy" id="469616"/>
    <lineage>
        <taxon>Bacteria</taxon>
        <taxon>Fusobacteriati</taxon>
        <taxon>Fusobacteriota</taxon>
        <taxon>Fusobacteriia</taxon>
        <taxon>Fusobacteriales</taxon>
        <taxon>Fusobacteriaceae</taxon>
        <taxon>Fusobacterium</taxon>
    </lineage>
</organism>
<sequence>MFNNKGFDNRSRGNSRGYDNPEPVVFEFSKLGFLDNKGNLREELMTTEAENIAKSFERVSTAQLRAFFNEIKALKNRLENNDNNEHFERIYPFILMIKSKVQYRIAKDKKLEPLKNFLYAGIEEIQKQNKVGKGKEAFENFAIFFETIVGYAYKG</sequence>
<reference evidence="8" key="1">
    <citation type="journal article" date="2018" name="MSphere">
        <title>Fusobacterium Genomics Using MinION and Illumina Sequencing Enables Genome Completion and Correction.</title>
        <authorList>
            <person name="Todd S.M."/>
            <person name="Settlage R.E."/>
            <person name="Lahmers K.K."/>
            <person name="Slade D.J."/>
        </authorList>
    </citation>
    <scope>NUCLEOTIDE SEQUENCE [LARGE SCALE GENOMIC DNA]</scope>
    <source>
        <strain evidence="8">ATCC 9817</strain>
    </source>
</reference>
<dbReference type="InterPro" id="IPR010149">
    <property type="entry name" value="CRISPR-assoc_prot_Csm2_III-A"/>
</dbReference>
<keyword evidence="8" id="KW-1185">Reference proteome</keyword>
<dbReference type="EMBL" id="CP028102">
    <property type="protein sequence ID" value="AVQ19760.1"/>
    <property type="molecule type" value="Genomic_DNA"/>
</dbReference>
<evidence type="ECO:0000256" key="4">
    <source>
        <dbReference type="ARBA" id="ARBA00022884"/>
    </source>
</evidence>
<keyword evidence="5" id="KW-0051">Antiviral defense</keyword>
<dbReference type="NCBIfam" id="TIGR01870">
    <property type="entry name" value="cas_TM1810_Csm2"/>
    <property type="match status" value="1"/>
</dbReference>
<dbReference type="RefSeq" id="WP_005886896.1">
    <property type="nucleotide sequence ID" value="NZ_CAXUGQ010000002.1"/>
</dbReference>
<evidence type="ECO:0000256" key="6">
    <source>
        <dbReference type="ARBA" id="ARBA00031723"/>
    </source>
</evidence>
<dbReference type="Pfam" id="PF03750">
    <property type="entry name" value="Csm2_III-A"/>
    <property type="match status" value="1"/>
</dbReference>